<name>A0A382LVB1_9ZZZZ</name>
<proteinExistence type="predicted"/>
<dbReference type="InterPro" id="IPR032710">
    <property type="entry name" value="NTF2-like_dom_sf"/>
</dbReference>
<dbReference type="Gene3D" id="3.10.450.50">
    <property type="match status" value="1"/>
</dbReference>
<reference evidence="2" key="1">
    <citation type="submission" date="2018-05" db="EMBL/GenBank/DDBJ databases">
        <authorList>
            <person name="Lanie J.A."/>
            <person name="Ng W.-L."/>
            <person name="Kazmierczak K.M."/>
            <person name="Andrzejewski T.M."/>
            <person name="Davidsen T.M."/>
            <person name="Wayne K.J."/>
            <person name="Tettelin H."/>
            <person name="Glass J.I."/>
            <person name="Rusch D."/>
            <person name="Podicherti R."/>
            <person name="Tsui H.-C.T."/>
            <person name="Winkler M.E."/>
        </authorList>
    </citation>
    <scope>NUCLEOTIDE SEQUENCE</scope>
</reference>
<feature type="domain" description="YchJ-like middle NTF2-like" evidence="1">
    <location>
        <begin position="19"/>
        <end position="77"/>
    </location>
</feature>
<dbReference type="SUPFAM" id="SSF54427">
    <property type="entry name" value="NTF2-like"/>
    <property type="match status" value="1"/>
</dbReference>
<gene>
    <name evidence="2" type="ORF">METZ01_LOCUS293543</name>
</gene>
<dbReference type="Pfam" id="PF17775">
    <property type="entry name" value="YchJ_M-like"/>
    <property type="match status" value="1"/>
</dbReference>
<dbReference type="InterPro" id="IPR048469">
    <property type="entry name" value="YchJ-like_M"/>
</dbReference>
<organism evidence="2">
    <name type="scientific">marine metagenome</name>
    <dbReference type="NCBI Taxonomy" id="408172"/>
    <lineage>
        <taxon>unclassified sequences</taxon>
        <taxon>metagenomes</taxon>
        <taxon>ecological metagenomes</taxon>
    </lineage>
</organism>
<evidence type="ECO:0000313" key="2">
    <source>
        <dbReference type="EMBL" id="SVC40689.1"/>
    </source>
</evidence>
<sequence length="81" mass="9161">MNGAPDRIRTCNPGFVDLVADQKWLGFKIKRTEAGLTDTAVGVVEFVARFKVEGKGYRLHETSHFIRVAARWYYTTGELAQ</sequence>
<accession>A0A382LVB1</accession>
<protein>
    <recommendedName>
        <fullName evidence="1">YchJ-like middle NTF2-like domain-containing protein</fullName>
    </recommendedName>
</protein>
<dbReference type="EMBL" id="UINC01089520">
    <property type="protein sequence ID" value="SVC40689.1"/>
    <property type="molecule type" value="Genomic_DNA"/>
</dbReference>
<dbReference type="AlphaFoldDB" id="A0A382LVB1"/>
<evidence type="ECO:0000259" key="1">
    <source>
        <dbReference type="Pfam" id="PF17775"/>
    </source>
</evidence>